<name>A0A0D0BBC3_9AGAR</name>
<evidence type="ECO:0000256" key="1">
    <source>
        <dbReference type="SAM" id="MobiDB-lite"/>
    </source>
</evidence>
<keyword evidence="3" id="KW-1185">Reference proteome</keyword>
<reference evidence="2 3" key="1">
    <citation type="submission" date="2014-04" db="EMBL/GenBank/DDBJ databases">
        <title>Evolutionary Origins and Diversification of the Mycorrhizal Mutualists.</title>
        <authorList>
            <consortium name="DOE Joint Genome Institute"/>
            <consortium name="Mycorrhizal Genomics Consortium"/>
            <person name="Kohler A."/>
            <person name="Kuo A."/>
            <person name="Nagy L.G."/>
            <person name="Floudas D."/>
            <person name="Copeland A."/>
            <person name="Barry K.W."/>
            <person name="Cichocki N."/>
            <person name="Veneault-Fourrey C."/>
            <person name="LaButti K."/>
            <person name="Lindquist E.A."/>
            <person name="Lipzen A."/>
            <person name="Lundell T."/>
            <person name="Morin E."/>
            <person name="Murat C."/>
            <person name="Riley R."/>
            <person name="Ohm R."/>
            <person name="Sun H."/>
            <person name="Tunlid A."/>
            <person name="Henrissat B."/>
            <person name="Grigoriev I.V."/>
            <person name="Hibbett D.S."/>
            <person name="Martin F."/>
        </authorList>
    </citation>
    <scope>NUCLEOTIDE SEQUENCE [LARGE SCALE GENOMIC DNA]</scope>
    <source>
        <strain evidence="2 3">FD-317 M1</strain>
    </source>
</reference>
<accession>A0A0D0BBC3</accession>
<dbReference type="OrthoDB" id="2340858at2759"/>
<dbReference type="AlphaFoldDB" id="A0A0D0BBC3"/>
<organism evidence="2 3">
    <name type="scientific">Collybiopsis luxurians FD-317 M1</name>
    <dbReference type="NCBI Taxonomy" id="944289"/>
    <lineage>
        <taxon>Eukaryota</taxon>
        <taxon>Fungi</taxon>
        <taxon>Dikarya</taxon>
        <taxon>Basidiomycota</taxon>
        <taxon>Agaricomycotina</taxon>
        <taxon>Agaricomycetes</taxon>
        <taxon>Agaricomycetidae</taxon>
        <taxon>Agaricales</taxon>
        <taxon>Marasmiineae</taxon>
        <taxon>Omphalotaceae</taxon>
        <taxon>Collybiopsis</taxon>
        <taxon>Collybiopsis luxurians</taxon>
    </lineage>
</organism>
<dbReference type="Proteomes" id="UP000053593">
    <property type="component" value="Unassembled WGS sequence"/>
</dbReference>
<feature type="compositionally biased region" description="Basic residues" evidence="1">
    <location>
        <begin position="527"/>
        <end position="537"/>
    </location>
</feature>
<evidence type="ECO:0000313" key="2">
    <source>
        <dbReference type="EMBL" id="KIK61025.1"/>
    </source>
</evidence>
<gene>
    <name evidence="2" type="ORF">GYMLUDRAFT_260992</name>
</gene>
<evidence type="ECO:0000313" key="3">
    <source>
        <dbReference type="Proteomes" id="UP000053593"/>
    </source>
</evidence>
<dbReference type="HOGENOM" id="CLU_025513_0_0_1"/>
<dbReference type="EMBL" id="KN834772">
    <property type="protein sequence ID" value="KIK61025.1"/>
    <property type="molecule type" value="Genomic_DNA"/>
</dbReference>
<proteinExistence type="predicted"/>
<sequence length="543" mass="62385">MVLALDSDIKNWFSIPFTPTNVLAEDLSEYPNPFQNHPQSSVVAGIVVTGHSGIGEPYVSRRPRAMNLPTLFLEERRVYVWQNGQLYSGLLDYCSTRDFRVILDKTAWCLVDSTSQVKDVPCSLYQAGRFIIQAADSPIRERVRWEDKASMMVNYLFMRDWSAAELIAARQLQYRSFRLATPENLVEFCEKFGGSARQAYREAHNVEKEPEGMAMLERAARNFGVEFLTQSCFIPFRLSEWEDNYRFVSVFPRSDEDRTRYTIRPPTEKVMDVIVQAISNKLRASRVDIFNQLSSSRVSWDWTLAGPFYRQYFHEFLCRDVKLKCFRFLMNPPSEEPHTGQKTQFWSADDSKAYLFSMKKSPILRFNPDDLPKLEVGRYYIPRSRAFSIFDAIWIGTQTHAVIFQAVTEHPHGLSFRGLDWLAAQGLETIEYAYVTPSSAIQKVNVPFPVAIPGSFRYDDLANYPKTAIIGDDLPVQSGEKKSSINDSFQLWQDLPVKTVGIYHLILDFADYVDTDILTSDSEKQKAPPKKKQKRKAATSSQV</sequence>
<feature type="region of interest" description="Disordered" evidence="1">
    <location>
        <begin position="520"/>
        <end position="543"/>
    </location>
</feature>
<protein>
    <submittedName>
        <fullName evidence="2">Uncharacterized protein</fullName>
    </submittedName>
</protein>